<evidence type="ECO:0000313" key="7">
    <source>
        <dbReference type="Proteomes" id="UP000184212"/>
    </source>
</evidence>
<evidence type="ECO:0000256" key="1">
    <source>
        <dbReference type="ARBA" id="ARBA00004196"/>
    </source>
</evidence>
<reference evidence="6 7" key="1">
    <citation type="submission" date="2016-11" db="EMBL/GenBank/DDBJ databases">
        <authorList>
            <person name="Jaros S."/>
            <person name="Januszkiewicz K."/>
            <person name="Wedrychowicz H."/>
        </authorList>
    </citation>
    <scope>NUCLEOTIDE SEQUENCE [LARGE SCALE GENOMIC DNA]</scope>
    <source>
        <strain evidence="6 7">DSM 24574</strain>
    </source>
</reference>
<evidence type="ECO:0000256" key="2">
    <source>
        <dbReference type="ARBA" id="ARBA00022748"/>
    </source>
</evidence>
<dbReference type="Proteomes" id="UP000184212">
    <property type="component" value="Unassembled WGS sequence"/>
</dbReference>
<dbReference type="PANTHER" id="PTHR42852:SF6">
    <property type="entry name" value="THIOL:DISULFIDE INTERCHANGE PROTEIN DSBE"/>
    <property type="match status" value="1"/>
</dbReference>
<dbReference type="PROSITE" id="PS51352">
    <property type="entry name" value="THIOREDOXIN_2"/>
    <property type="match status" value="1"/>
</dbReference>
<dbReference type="Pfam" id="PF00578">
    <property type="entry name" value="AhpC-TSA"/>
    <property type="match status" value="1"/>
</dbReference>
<keyword evidence="4" id="KW-0676">Redox-active center</keyword>
<keyword evidence="2" id="KW-0201">Cytochrome c-type biogenesis</keyword>
<dbReference type="GO" id="GO:0016209">
    <property type="term" value="F:antioxidant activity"/>
    <property type="evidence" value="ECO:0007669"/>
    <property type="project" value="InterPro"/>
</dbReference>
<keyword evidence="7" id="KW-1185">Reference proteome</keyword>
<dbReference type="STRING" id="947013.SAMN04488109_3480"/>
<keyword evidence="3" id="KW-1015">Disulfide bond</keyword>
<evidence type="ECO:0000256" key="3">
    <source>
        <dbReference type="ARBA" id="ARBA00023157"/>
    </source>
</evidence>
<dbReference type="PANTHER" id="PTHR42852">
    <property type="entry name" value="THIOL:DISULFIDE INTERCHANGE PROTEIN DSBE"/>
    <property type="match status" value="1"/>
</dbReference>
<organism evidence="6 7">
    <name type="scientific">Chryseolinea serpens</name>
    <dbReference type="NCBI Taxonomy" id="947013"/>
    <lineage>
        <taxon>Bacteria</taxon>
        <taxon>Pseudomonadati</taxon>
        <taxon>Bacteroidota</taxon>
        <taxon>Cytophagia</taxon>
        <taxon>Cytophagales</taxon>
        <taxon>Fulvivirgaceae</taxon>
        <taxon>Chryseolinea</taxon>
    </lineage>
</organism>
<accession>A0A1M5RNE3</accession>
<dbReference type="Gene3D" id="3.40.30.10">
    <property type="entry name" value="Glutaredoxin"/>
    <property type="match status" value="1"/>
</dbReference>
<dbReference type="GO" id="GO:0016491">
    <property type="term" value="F:oxidoreductase activity"/>
    <property type="evidence" value="ECO:0007669"/>
    <property type="project" value="InterPro"/>
</dbReference>
<evidence type="ECO:0000256" key="4">
    <source>
        <dbReference type="ARBA" id="ARBA00023284"/>
    </source>
</evidence>
<proteinExistence type="predicted"/>
<dbReference type="SUPFAM" id="SSF52833">
    <property type="entry name" value="Thioredoxin-like"/>
    <property type="match status" value="1"/>
</dbReference>
<feature type="domain" description="Thioredoxin" evidence="5">
    <location>
        <begin position="245"/>
        <end position="408"/>
    </location>
</feature>
<evidence type="ECO:0000313" key="6">
    <source>
        <dbReference type="EMBL" id="SHH27598.1"/>
    </source>
</evidence>
<sequence length="417" mass="46720">MKRIVIAALTLVSLAGCLAKKETQQVLKTGTWRATIEIQGQPLPFNIDIEKDKADGYDVYLRNAEERLLLDEVTVTGDSVDIVLHVFDADIKARIKGDTLQGEFIKNYEKDYNLPFLAVYGQTYRFEKGLTQDSIPDFSGKYAVNFVHEADTTVAVGIFKQIGDSVTGTFLTPTGDYRYLQGNVANGMLQLSTFDGNHAYIFTAIKTPDGKLMGEYYSGKTWMEFWVGQKNDNAALPDADKLTFLKEGYETVAFTFPDVTGKKVSLTDDKYKNKVVILQLFGTWCPNCMDETKFLAPWYKENQKRGVEIIGMAYERKPDFEYASSRVKKMAEKLDVTYDFVIGGTNDKALASETLPMLNAVVAFPTTIFIGKDGKVKKIHTGFSGPGTGLYYEQFVQHFNETVNELLREDATSSITP</sequence>
<dbReference type="InterPro" id="IPR013766">
    <property type="entry name" value="Thioredoxin_domain"/>
</dbReference>
<dbReference type="InterPro" id="IPR050553">
    <property type="entry name" value="Thioredoxin_ResA/DsbE_sf"/>
</dbReference>
<protein>
    <submittedName>
        <fullName evidence="6">Peroxiredoxin</fullName>
    </submittedName>
</protein>
<comment type="subcellular location">
    <subcellularLocation>
        <location evidence="1">Cell envelope</location>
    </subcellularLocation>
</comment>
<dbReference type="PROSITE" id="PS51257">
    <property type="entry name" value="PROKAR_LIPOPROTEIN"/>
    <property type="match status" value="1"/>
</dbReference>
<dbReference type="GO" id="GO:0017004">
    <property type="term" value="P:cytochrome complex assembly"/>
    <property type="evidence" value="ECO:0007669"/>
    <property type="project" value="UniProtKB-KW"/>
</dbReference>
<dbReference type="AlphaFoldDB" id="A0A1M5RNE3"/>
<dbReference type="InterPro" id="IPR036249">
    <property type="entry name" value="Thioredoxin-like_sf"/>
</dbReference>
<gene>
    <name evidence="6" type="ORF">SAMN04488109_3480</name>
</gene>
<dbReference type="EMBL" id="FQWQ01000002">
    <property type="protein sequence ID" value="SHH27598.1"/>
    <property type="molecule type" value="Genomic_DNA"/>
</dbReference>
<dbReference type="CDD" id="cd02966">
    <property type="entry name" value="TlpA_like_family"/>
    <property type="match status" value="1"/>
</dbReference>
<name>A0A1M5RNE3_9BACT</name>
<dbReference type="OrthoDB" id="616241at2"/>
<dbReference type="InterPro" id="IPR000866">
    <property type="entry name" value="AhpC/TSA"/>
</dbReference>
<evidence type="ECO:0000259" key="5">
    <source>
        <dbReference type="PROSITE" id="PS51352"/>
    </source>
</evidence>
<dbReference type="GO" id="GO:0030313">
    <property type="term" value="C:cell envelope"/>
    <property type="evidence" value="ECO:0007669"/>
    <property type="project" value="UniProtKB-SubCell"/>
</dbReference>
<dbReference type="RefSeq" id="WP_073136387.1">
    <property type="nucleotide sequence ID" value="NZ_FQWQ01000002.1"/>
</dbReference>